<keyword evidence="2" id="KW-1185">Reference proteome</keyword>
<gene>
    <name evidence="1" type="ORF">L6452_28859</name>
</gene>
<name>A0ACB9A0F7_ARCLA</name>
<accession>A0ACB9A0F7</accession>
<dbReference type="EMBL" id="CM042055">
    <property type="protein sequence ID" value="KAI3703104.1"/>
    <property type="molecule type" value="Genomic_DNA"/>
</dbReference>
<protein>
    <submittedName>
        <fullName evidence="1">Uncharacterized protein</fullName>
    </submittedName>
</protein>
<proteinExistence type="predicted"/>
<reference evidence="2" key="1">
    <citation type="journal article" date="2022" name="Mol. Ecol. Resour.">
        <title>The genomes of chicory, endive, great burdock and yacon provide insights into Asteraceae palaeo-polyploidization history and plant inulin production.</title>
        <authorList>
            <person name="Fan W."/>
            <person name="Wang S."/>
            <person name="Wang H."/>
            <person name="Wang A."/>
            <person name="Jiang F."/>
            <person name="Liu H."/>
            <person name="Zhao H."/>
            <person name="Xu D."/>
            <person name="Zhang Y."/>
        </authorList>
    </citation>
    <scope>NUCLEOTIDE SEQUENCE [LARGE SCALE GENOMIC DNA]</scope>
    <source>
        <strain evidence="2">cv. Niubang</strain>
    </source>
</reference>
<organism evidence="1 2">
    <name type="scientific">Arctium lappa</name>
    <name type="common">Greater burdock</name>
    <name type="synonym">Lappa major</name>
    <dbReference type="NCBI Taxonomy" id="4217"/>
    <lineage>
        <taxon>Eukaryota</taxon>
        <taxon>Viridiplantae</taxon>
        <taxon>Streptophyta</taxon>
        <taxon>Embryophyta</taxon>
        <taxon>Tracheophyta</taxon>
        <taxon>Spermatophyta</taxon>
        <taxon>Magnoliopsida</taxon>
        <taxon>eudicotyledons</taxon>
        <taxon>Gunneridae</taxon>
        <taxon>Pentapetalae</taxon>
        <taxon>asterids</taxon>
        <taxon>campanulids</taxon>
        <taxon>Asterales</taxon>
        <taxon>Asteraceae</taxon>
        <taxon>Carduoideae</taxon>
        <taxon>Cardueae</taxon>
        <taxon>Arctiinae</taxon>
        <taxon>Arctium</taxon>
    </lineage>
</organism>
<evidence type="ECO:0000313" key="2">
    <source>
        <dbReference type="Proteomes" id="UP001055879"/>
    </source>
</evidence>
<evidence type="ECO:0000313" key="1">
    <source>
        <dbReference type="EMBL" id="KAI3703104.1"/>
    </source>
</evidence>
<dbReference type="Proteomes" id="UP001055879">
    <property type="component" value="Linkage Group LG09"/>
</dbReference>
<reference evidence="1 2" key="2">
    <citation type="journal article" date="2022" name="Mol. Ecol. Resour.">
        <title>The genomes of chicory, endive, great burdock and yacon provide insights into Asteraceae paleo-polyploidization history and plant inulin production.</title>
        <authorList>
            <person name="Fan W."/>
            <person name="Wang S."/>
            <person name="Wang H."/>
            <person name="Wang A."/>
            <person name="Jiang F."/>
            <person name="Liu H."/>
            <person name="Zhao H."/>
            <person name="Xu D."/>
            <person name="Zhang Y."/>
        </authorList>
    </citation>
    <scope>NUCLEOTIDE SEQUENCE [LARGE SCALE GENOMIC DNA]</scope>
    <source>
        <strain evidence="2">cv. Niubang</strain>
    </source>
</reference>
<comment type="caution">
    <text evidence="1">The sequence shown here is derived from an EMBL/GenBank/DDBJ whole genome shotgun (WGS) entry which is preliminary data.</text>
</comment>
<sequence>MLSFISSPNPIWGTIAEGESARYGCSLVKEQNSEVVDLNHDIFRCLDVVHHKIDGLRAPISAALESVLKDVVKLNDQNSSLTLSVAALKAASDARDQDLISLRQQASTHESINSAILSALQSLNQRLDSITVEVAQYCAHSLDIDITESAFTPDDRTVLERIDRRVGRVSARAGVSSPAQVSAAEPITAAEPSTTEEKGTEHPLVVEESEGKKLPKKDKGKTIMSPDEVAAEEKRCKDALIKKAADSAGLHLPPPKTTSPDLGLSEEEFKAAKLAQIARDKDTELTLKLAEEEAAKSPADAIKAQLNALEDSTKKNEEIKSLCIDWYRKALTKRRSSAKITDVKIIKPSSTCKVIRLRIIRDDASSSMDRLDSLVRFRVSEWMEIGICLNNSRNALKPEVDKFLADLQTKFRTYRKTYNIVHTPAEEKVIESLRSDLPPPKSKPRSKKEYVFVQWLEKERFRKLQI</sequence>